<protein>
    <submittedName>
        <fullName evidence="2">Corepressor interacting with RBPJ, CIR1</fullName>
    </submittedName>
</protein>
<feature type="compositionally biased region" description="Basic residues" evidence="1">
    <location>
        <begin position="181"/>
        <end position="201"/>
    </location>
</feature>
<evidence type="ECO:0000313" key="2">
    <source>
        <dbReference type="Ensembl" id="ENSLBEP00000021081.1"/>
    </source>
</evidence>
<dbReference type="GO" id="GO:0005634">
    <property type="term" value="C:nucleus"/>
    <property type="evidence" value="ECO:0007669"/>
    <property type="project" value="TreeGrafter"/>
</dbReference>
<dbReference type="Ensembl" id="ENSLBET00000022210.1">
    <property type="protein sequence ID" value="ENSLBEP00000021081.1"/>
    <property type="gene ID" value="ENSLBEG00000016214.1"/>
</dbReference>
<feature type="compositionally biased region" description="Low complexity" evidence="1">
    <location>
        <begin position="205"/>
        <end position="231"/>
    </location>
</feature>
<evidence type="ECO:0000256" key="1">
    <source>
        <dbReference type="SAM" id="MobiDB-lite"/>
    </source>
</evidence>
<proteinExistence type="predicted"/>
<dbReference type="PANTHER" id="PTHR13151:SF2">
    <property type="entry name" value="COREPRESSOR INTERACTING WITH RBPJ 1"/>
    <property type="match status" value="1"/>
</dbReference>
<dbReference type="GeneTree" id="ENSGT00730000111135"/>
<dbReference type="InterPro" id="IPR040014">
    <property type="entry name" value="CIR1"/>
</dbReference>
<dbReference type="PANTHER" id="PTHR13151">
    <property type="entry name" value="CBF1 INTERACTING COREPRESSOR CIR"/>
    <property type="match status" value="1"/>
</dbReference>
<dbReference type="STRING" id="56723.ENSLBEP00000021081"/>
<keyword evidence="3" id="KW-1185">Reference proteome</keyword>
<feature type="region of interest" description="Disordered" evidence="1">
    <location>
        <begin position="169"/>
        <end position="274"/>
    </location>
</feature>
<dbReference type="InParanoid" id="A0A3Q3FKV1"/>
<name>A0A3Q3FKV1_9LABR</name>
<organism evidence="2 3">
    <name type="scientific">Labrus bergylta</name>
    <name type="common">ballan wrasse</name>
    <dbReference type="NCBI Taxonomy" id="56723"/>
    <lineage>
        <taxon>Eukaryota</taxon>
        <taxon>Metazoa</taxon>
        <taxon>Chordata</taxon>
        <taxon>Craniata</taxon>
        <taxon>Vertebrata</taxon>
        <taxon>Euteleostomi</taxon>
        <taxon>Actinopterygii</taxon>
        <taxon>Neopterygii</taxon>
        <taxon>Teleostei</taxon>
        <taxon>Neoteleostei</taxon>
        <taxon>Acanthomorphata</taxon>
        <taxon>Eupercaria</taxon>
        <taxon>Labriformes</taxon>
        <taxon>Labridae</taxon>
        <taxon>Labrus</taxon>
    </lineage>
</organism>
<sequence length="274" mass="30596">MHQMSQMGPREHGQRVSSLRTVGNQRQLCGHRGGSSSSLSQSLQQLHILYLSTRGFSWSSRARADSEFCNQRVELWSNNVYPGRVSQCMVLMVECYNGPPPVLGEEKCPSMHPSELMAEMRNSGFALKKCVLGRNSTVCDPAQDYVASEEEEDPEVEFLKSLTTKQKQKLLRKLDRLDKQKAKKKSKKQKKKSKRKHKKKHDSSDSSSDSSSSSSSSSDSDSGSDLDSRASSRARRKRRTRKKIPVGITARRASHKSRVREGPPLTGAGAQRTG</sequence>
<reference evidence="2" key="2">
    <citation type="submission" date="2025-09" db="UniProtKB">
        <authorList>
            <consortium name="Ensembl"/>
        </authorList>
    </citation>
    <scope>IDENTIFICATION</scope>
</reference>
<dbReference type="Proteomes" id="UP000261660">
    <property type="component" value="Unplaced"/>
</dbReference>
<accession>A0A3Q3FKV1</accession>
<feature type="compositionally biased region" description="Basic residues" evidence="1">
    <location>
        <begin position="232"/>
        <end position="244"/>
    </location>
</feature>
<dbReference type="GO" id="GO:0003714">
    <property type="term" value="F:transcription corepressor activity"/>
    <property type="evidence" value="ECO:0007669"/>
    <property type="project" value="InterPro"/>
</dbReference>
<reference evidence="2" key="1">
    <citation type="submission" date="2025-08" db="UniProtKB">
        <authorList>
            <consortium name="Ensembl"/>
        </authorList>
    </citation>
    <scope>IDENTIFICATION</scope>
</reference>
<evidence type="ECO:0000313" key="3">
    <source>
        <dbReference type="Proteomes" id="UP000261660"/>
    </source>
</evidence>
<dbReference type="AlphaFoldDB" id="A0A3Q3FKV1"/>